<evidence type="ECO:0000313" key="2">
    <source>
        <dbReference type="EMBL" id="CDW78682.1"/>
    </source>
</evidence>
<sequence length="324" mass="37500">MESLTEQNITEQRGQIETALYILKITKSKLQDDPMKRLKSVLFIILAKVTKNLMIEIYFDESIENCPLKQIDVLFPQVFQNQSQLILNKNIQLLVYNEHDDHIINLLEQRSKLEGFPELQIERIQQILEQVMKEKQQFEFLRENILEAILESNDNLEFFKYEAVCLGGTFDHMHLGHKLLLSKALMCTKKRILVGVTTDALLKKKAYAEYLESYEQRKQSVIDFCNKINPKVEIDAFELSDPVGKSETDEQIQACILTREVEKGGAMINEARASRGLPPLDLVFVDIILAEEEKDNQIKFGNKTSSTQIRQYLSQQKQVNSDDQ</sequence>
<evidence type="ECO:0000313" key="3">
    <source>
        <dbReference type="Proteomes" id="UP000039865"/>
    </source>
</evidence>
<dbReference type="GO" id="GO:0015937">
    <property type="term" value="P:coenzyme A biosynthetic process"/>
    <property type="evidence" value="ECO:0007669"/>
    <property type="project" value="TreeGrafter"/>
</dbReference>
<protein>
    <submittedName>
        <fullName evidence="2">Pantetheine-phosphate adenylyltransferase</fullName>
    </submittedName>
</protein>
<organism evidence="2 3">
    <name type="scientific">Stylonychia lemnae</name>
    <name type="common">Ciliate</name>
    <dbReference type="NCBI Taxonomy" id="5949"/>
    <lineage>
        <taxon>Eukaryota</taxon>
        <taxon>Sar</taxon>
        <taxon>Alveolata</taxon>
        <taxon>Ciliophora</taxon>
        <taxon>Intramacronucleata</taxon>
        <taxon>Spirotrichea</taxon>
        <taxon>Stichotrichia</taxon>
        <taxon>Sporadotrichida</taxon>
        <taxon>Oxytrichidae</taxon>
        <taxon>Stylonychinae</taxon>
        <taxon>Stylonychia</taxon>
    </lineage>
</organism>
<dbReference type="NCBIfam" id="NF001985">
    <property type="entry name" value="PRK00777.1"/>
    <property type="match status" value="1"/>
</dbReference>
<dbReference type="InterPro" id="IPR014729">
    <property type="entry name" value="Rossmann-like_a/b/a_fold"/>
</dbReference>
<dbReference type="GO" id="GO:0016779">
    <property type="term" value="F:nucleotidyltransferase activity"/>
    <property type="evidence" value="ECO:0007669"/>
    <property type="project" value="UniProtKB-KW"/>
</dbReference>
<dbReference type="InParanoid" id="A0A078AAR0"/>
<name>A0A078AAR0_STYLE</name>
<feature type="domain" description="Cytidyltransferase-like" evidence="1">
    <location>
        <begin position="166"/>
        <end position="310"/>
    </location>
</feature>
<dbReference type="PANTHER" id="PTHR10695">
    <property type="entry name" value="DEPHOSPHO-COA KINASE-RELATED"/>
    <property type="match status" value="1"/>
</dbReference>
<dbReference type="GO" id="GO:0004140">
    <property type="term" value="F:dephospho-CoA kinase activity"/>
    <property type="evidence" value="ECO:0007669"/>
    <property type="project" value="TreeGrafter"/>
</dbReference>
<reference evidence="2 3" key="1">
    <citation type="submission" date="2014-06" db="EMBL/GenBank/DDBJ databases">
        <authorList>
            <person name="Swart Estienne"/>
        </authorList>
    </citation>
    <scope>NUCLEOTIDE SEQUENCE [LARGE SCALE GENOMIC DNA]</scope>
    <source>
        <strain evidence="2 3">130c</strain>
    </source>
</reference>
<gene>
    <name evidence="2" type="primary">Contig2492.g2680</name>
    <name evidence="2" type="ORF">STYLEM_7663</name>
</gene>
<keyword evidence="2" id="KW-0548">Nucleotidyltransferase</keyword>
<dbReference type="OrthoDB" id="330671at2759"/>
<keyword evidence="3" id="KW-1185">Reference proteome</keyword>
<dbReference type="AlphaFoldDB" id="A0A078AAR0"/>
<dbReference type="Gene3D" id="3.40.50.620">
    <property type="entry name" value="HUPs"/>
    <property type="match status" value="1"/>
</dbReference>
<dbReference type="Proteomes" id="UP000039865">
    <property type="component" value="Unassembled WGS sequence"/>
</dbReference>
<dbReference type="EMBL" id="CCKQ01007324">
    <property type="protein sequence ID" value="CDW78682.1"/>
    <property type="molecule type" value="Genomic_DNA"/>
</dbReference>
<keyword evidence="2" id="KW-0808">Transferase</keyword>
<dbReference type="PANTHER" id="PTHR10695:SF46">
    <property type="entry name" value="BIFUNCTIONAL COENZYME A SYNTHASE-RELATED"/>
    <property type="match status" value="1"/>
</dbReference>
<dbReference type="Pfam" id="PF01467">
    <property type="entry name" value="CTP_transf_like"/>
    <property type="match status" value="1"/>
</dbReference>
<dbReference type="InterPro" id="IPR004821">
    <property type="entry name" value="Cyt_trans-like"/>
</dbReference>
<dbReference type="SUPFAM" id="SSF52374">
    <property type="entry name" value="Nucleotidylyl transferase"/>
    <property type="match status" value="1"/>
</dbReference>
<evidence type="ECO:0000259" key="1">
    <source>
        <dbReference type="Pfam" id="PF01467"/>
    </source>
</evidence>
<accession>A0A078AAR0</accession>
<proteinExistence type="predicted"/>